<feature type="domain" description="Endonuclease/exonuclease/phosphatase" evidence="1">
    <location>
        <begin position="16"/>
        <end position="226"/>
    </location>
</feature>
<dbReference type="Pfam" id="PF03372">
    <property type="entry name" value="Exo_endo_phos"/>
    <property type="match status" value="1"/>
</dbReference>
<evidence type="ECO:0000313" key="2">
    <source>
        <dbReference type="EMBL" id="AND43147.1"/>
    </source>
</evidence>
<dbReference type="Gene3D" id="3.60.10.10">
    <property type="entry name" value="Endonuclease/exonuclease/phosphatase"/>
    <property type="match status" value="1"/>
</dbReference>
<evidence type="ECO:0000259" key="1">
    <source>
        <dbReference type="Pfam" id="PF03372"/>
    </source>
</evidence>
<gene>
    <name evidence="2" type="ORF">A361_28715</name>
</gene>
<dbReference type="EMBL" id="CP015507">
    <property type="protein sequence ID" value="AND43147.1"/>
    <property type="molecule type" value="Genomic_DNA"/>
</dbReference>
<reference evidence="2 3" key="1">
    <citation type="submission" date="2016-04" db="EMBL/GenBank/DDBJ databases">
        <title>Complete genome sequence of Bacillus oceanisediminis strain 2691.</title>
        <authorList>
            <person name="Jeong H."/>
            <person name="Kim H.J."/>
            <person name="Lee D.-W."/>
        </authorList>
    </citation>
    <scope>NUCLEOTIDE SEQUENCE [LARGE SCALE GENOMIC DNA]</scope>
    <source>
        <strain evidence="2 3">2691</strain>
        <plasmid evidence="3">pbo1</plasmid>
    </source>
</reference>
<evidence type="ECO:0000313" key="3">
    <source>
        <dbReference type="Proteomes" id="UP000077856"/>
    </source>
</evidence>
<dbReference type="KEGG" id="bon:A361_28715"/>
<keyword evidence="2" id="KW-0614">Plasmid</keyword>
<dbReference type="SUPFAM" id="SSF56219">
    <property type="entry name" value="DNase I-like"/>
    <property type="match status" value="1"/>
</dbReference>
<protein>
    <recommendedName>
        <fullName evidence="1">Endonuclease/exonuclease/phosphatase domain-containing protein</fullName>
    </recommendedName>
</protein>
<dbReference type="InterPro" id="IPR005135">
    <property type="entry name" value="Endo/exonuclease/phosphatase"/>
</dbReference>
<dbReference type="GO" id="GO:0003824">
    <property type="term" value="F:catalytic activity"/>
    <property type="evidence" value="ECO:0007669"/>
    <property type="project" value="InterPro"/>
</dbReference>
<dbReference type="Proteomes" id="UP000077856">
    <property type="component" value="Plasmid pBO1"/>
</dbReference>
<organism evidence="2 3">
    <name type="scientific">Cytobacillus oceanisediminis 2691</name>
    <dbReference type="NCBI Taxonomy" id="1196031"/>
    <lineage>
        <taxon>Bacteria</taxon>
        <taxon>Bacillati</taxon>
        <taxon>Bacillota</taxon>
        <taxon>Bacilli</taxon>
        <taxon>Bacillales</taxon>
        <taxon>Bacillaceae</taxon>
        <taxon>Cytobacillus</taxon>
    </lineage>
</organism>
<proteinExistence type="predicted"/>
<geneLocation type="plasmid" evidence="3">
    <name>pbo1</name>
</geneLocation>
<sequence>MKLIVWNAAMRFRDKLEHLKSYQADILIIPESESPEKWGQTKLQDVNQFLWFGEKVNKGIGIFTLNEHYKIELHPLHNKDFRYIIPLLVTGKRNFILFAVWSQNTKAKFESYIGQIYLALKYYDTLLKEPCVIAGDWNSNKNFDHIRRVGTHTDVVNLLKSKGITSTYHHFYNEEHGVESQPTHYFRKEYARPFHIDYIFTSKDILSSLNKMEVGKHENWIKLSDHMPLLTDFNGIQ</sequence>
<dbReference type="RefSeq" id="WP_019379600.1">
    <property type="nucleotide sequence ID" value="NZ_CP015507.1"/>
</dbReference>
<accession>A0A160MI08</accession>
<dbReference type="AlphaFoldDB" id="A0A160MI08"/>
<name>A0A160MI08_9BACI</name>
<dbReference type="eggNOG" id="COG0708">
    <property type="taxonomic scope" value="Bacteria"/>
</dbReference>
<dbReference type="InterPro" id="IPR036691">
    <property type="entry name" value="Endo/exonu/phosph_ase_sf"/>
</dbReference>